<evidence type="ECO:0000313" key="7">
    <source>
        <dbReference type="Proteomes" id="UP001145072"/>
    </source>
</evidence>
<dbReference type="PANTHER" id="PTHR10357">
    <property type="entry name" value="ALPHA-AMYLASE FAMILY MEMBER"/>
    <property type="match status" value="1"/>
</dbReference>
<dbReference type="SMART" id="SM00642">
    <property type="entry name" value="Aamy"/>
    <property type="match status" value="1"/>
</dbReference>
<gene>
    <name evidence="6" type="ORF">NC661_06925</name>
</gene>
<dbReference type="RefSeq" id="WP_259868450.1">
    <property type="nucleotide sequence ID" value="NZ_JAMQJZ010000004.1"/>
</dbReference>
<sequence>MKKYTSLSIILLVAWIAVMLPKVEVQAESMEEESVYYIMVDRFVNGDVSNDRNVDVENNEAFNGGDIQGIIKKLDYIKQLGFTTINISPIMSNDAYHGFYINDYRSIDHRFGTVDDLKELVAEAHKRDIKVIIDMVLTHVSKTHPWLGSQPNWIGDSISNSWGDDLASLNTDNPDLQSYLIETTLYWMEETDIDGYRIYVDDTTPITFIESLQEEVHLVHPNAILFVDSFHPVESNPTPIINDRAYKISTTVFSKSGNDLQPLVDLWDSQSNKDGVYLDNQETTRFTREAVKEGENPTTRWKLALTYLYTTPGIPVIYQGTESTMDNGMDLPDHRTAQLNSGDEDLRNYMEQLAAIREEFPAISHGDIELVEHNNAMTLYKRMYKDETVYVAINNDTTTRVIGITDIPEGMQLNGLLQDNIVREQKDGEYKIALQRETADIFVIQEDQGMNWLFISFVVLVLGGFVVTVILLSRKNKQNDEE</sequence>
<dbReference type="EMBL" id="JAMQJZ010000004">
    <property type="protein sequence ID" value="MDC3420100.1"/>
    <property type="molecule type" value="Genomic_DNA"/>
</dbReference>
<keyword evidence="4" id="KW-1133">Transmembrane helix</keyword>
<evidence type="ECO:0000259" key="5">
    <source>
        <dbReference type="SMART" id="SM00642"/>
    </source>
</evidence>
<evidence type="ECO:0000313" key="6">
    <source>
        <dbReference type="EMBL" id="MDC3420100.1"/>
    </source>
</evidence>
<dbReference type="Gene3D" id="3.20.20.80">
    <property type="entry name" value="Glycosidases"/>
    <property type="match status" value="1"/>
</dbReference>
<keyword evidence="2" id="KW-0479">Metal-binding</keyword>
<dbReference type="InterPro" id="IPR006047">
    <property type="entry name" value="GH13_cat_dom"/>
</dbReference>
<dbReference type="Pfam" id="PF00128">
    <property type="entry name" value="Alpha-amylase"/>
    <property type="match status" value="1"/>
</dbReference>
<keyword evidence="6" id="KW-0378">Hydrolase</keyword>
<keyword evidence="7" id="KW-1185">Reference proteome</keyword>
<dbReference type="GO" id="GO:0005975">
    <property type="term" value="P:carbohydrate metabolic process"/>
    <property type="evidence" value="ECO:0007669"/>
    <property type="project" value="InterPro"/>
</dbReference>
<name>A0A9X4AJ46_9BACI</name>
<evidence type="ECO:0000256" key="2">
    <source>
        <dbReference type="ARBA" id="ARBA00022723"/>
    </source>
</evidence>
<comment type="cofactor">
    <cofactor evidence="1">
        <name>Ca(2+)</name>
        <dbReference type="ChEBI" id="CHEBI:29108"/>
    </cofactor>
</comment>
<proteinExistence type="predicted"/>
<dbReference type="Pfam" id="PF22026">
    <property type="entry name" value="Alpha-amylase_C_2"/>
    <property type="match status" value="1"/>
</dbReference>
<dbReference type="Gene3D" id="2.60.40.1180">
    <property type="entry name" value="Golgi alpha-mannosidase II"/>
    <property type="match status" value="1"/>
</dbReference>
<dbReference type="PANTHER" id="PTHR10357:SF215">
    <property type="entry name" value="ALPHA-AMYLASE 1"/>
    <property type="match status" value="1"/>
</dbReference>
<evidence type="ECO:0000256" key="3">
    <source>
        <dbReference type="ARBA" id="ARBA00022729"/>
    </source>
</evidence>
<dbReference type="Proteomes" id="UP001145072">
    <property type="component" value="Unassembled WGS sequence"/>
</dbReference>
<dbReference type="AlphaFoldDB" id="A0A9X4AJ46"/>
<evidence type="ECO:0000256" key="1">
    <source>
        <dbReference type="ARBA" id="ARBA00001913"/>
    </source>
</evidence>
<keyword evidence="4" id="KW-0812">Transmembrane</keyword>
<dbReference type="InterPro" id="IPR017853">
    <property type="entry name" value="GH"/>
</dbReference>
<evidence type="ECO:0000256" key="4">
    <source>
        <dbReference type="SAM" id="Phobius"/>
    </source>
</evidence>
<dbReference type="InterPro" id="IPR054174">
    <property type="entry name" value="Alpha-amylase-like_C"/>
</dbReference>
<accession>A0A9X4AJ46</accession>
<dbReference type="SUPFAM" id="SSF51445">
    <property type="entry name" value="(Trans)glycosidases"/>
    <property type="match status" value="1"/>
</dbReference>
<protein>
    <submittedName>
        <fullName evidence="6">Alpha-amylase family glycosyl hydrolase</fullName>
    </submittedName>
</protein>
<dbReference type="GO" id="GO:0046872">
    <property type="term" value="F:metal ion binding"/>
    <property type="evidence" value="ECO:0007669"/>
    <property type="project" value="UniProtKB-KW"/>
</dbReference>
<organism evidence="6 7">
    <name type="scientific">Aquibacillus koreensis</name>
    <dbReference type="NCBI Taxonomy" id="279446"/>
    <lineage>
        <taxon>Bacteria</taxon>
        <taxon>Bacillati</taxon>
        <taxon>Bacillota</taxon>
        <taxon>Bacilli</taxon>
        <taxon>Bacillales</taxon>
        <taxon>Bacillaceae</taxon>
        <taxon>Aquibacillus</taxon>
    </lineage>
</organism>
<keyword evidence="4" id="KW-0472">Membrane</keyword>
<dbReference type="GO" id="GO:0016787">
    <property type="term" value="F:hydrolase activity"/>
    <property type="evidence" value="ECO:0007669"/>
    <property type="project" value="UniProtKB-KW"/>
</dbReference>
<feature type="transmembrane region" description="Helical" evidence="4">
    <location>
        <begin position="452"/>
        <end position="472"/>
    </location>
</feature>
<dbReference type="InterPro" id="IPR013780">
    <property type="entry name" value="Glyco_hydro_b"/>
</dbReference>
<keyword evidence="3" id="KW-0732">Signal</keyword>
<comment type="caution">
    <text evidence="6">The sequence shown here is derived from an EMBL/GenBank/DDBJ whole genome shotgun (WGS) entry which is preliminary data.</text>
</comment>
<reference evidence="6" key="1">
    <citation type="submission" date="2022-06" db="EMBL/GenBank/DDBJ databases">
        <title>Aquibacillus sp. a new bacterium isolated from soil saline samples.</title>
        <authorList>
            <person name="Galisteo C."/>
            <person name="De La Haba R."/>
            <person name="Sanchez-Porro C."/>
            <person name="Ventosa A."/>
        </authorList>
    </citation>
    <scope>NUCLEOTIDE SEQUENCE</scope>
    <source>
        <strain evidence="6">JCM 12387</strain>
    </source>
</reference>
<dbReference type="SUPFAM" id="SSF51011">
    <property type="entry name" value="Glycosyl hydrolase domain"/>
    <property type="match status" value="1"/>
</dbReference>
<feature type="domain" description="Glycosyl hydrolase family 13 catalytic" evidence="5">
    <location>
        <begin position="37"/>
        <end position="357"/>
    </location>
</feature>